<dbReference type="Gene3D" id="3.90.1530.30">
    <property type="match status" value="1"/>
</dbReference>
<dbReference type="InterPro" id="IPR002052">
    <property type="entry name" value="DNA_methylase_N6_adenine_CS"/>
</dbReference>
<dbReference type="SUPFAM" id="SSF53335">
    <property type="entry name" value="S-adenosyl-L-methionine-dependent methyltransferases"/>
    <property type="match status" value="1"/>
</dbReference>
<gene>
    <name evidence="6" type="ORF">AWB91_09090</name>
</gene>
<protein>
    <recommendedName>
        <fullName evidence="4">Methyltransferase</fullName>
        <ecNumber evidence="4">2.1.1.-</ecNumber>
    </recommendedName>
</protein>
<sequence length="406" mass="44678">MVTAWQPHPATDLFPILDGEDLRALADDIAAHGLIEPVWLWRDNAGVEYLLDGRGRVAACEMAEVPVTHRWYKGGDPIAFIISENRHRRHLDASQLAMVALDLEALLARNAHPQISQKRREAANVRWKMQTSNRGHLHSDKVDTAGDAARLTGVSRSYVALAKKVTREAPELAAQVKAGTTTLPRAARTIRNRDALQRRVERSKAVAGTVGTIDIRHGDFRDVLADLHDVDAIVCDPPYDAEHLPLIGDLAIWADKVLAPQGILAVLVGQYHLPTIMRMLEGGRPYRWMGCYLTNGGATTIHSRGISCNWKPLLLYGNSPYPARFRDVIRTEFDNTAGKEFHEWGQDLGAFSQIVERLTEPGQTVVDPFMGGGTTLLAAHSQGRHVIGCDIDAAAVTTTKLRLGVS</sequence>
<dbReference type="EMBL" id="LQPK01000005">
    <property type="protein sequence ID" value="ORW33271.1"/>
    <property type="molecule type" value="Genomic_DNA"/>
</dbReference>
<proteinExistence type="inferred from homology"/>
<comment type="caution">
    <text evidence="6">The sequence shown here is derived from an EMBL/GenBank/DDBJ whole genome shotgun (WGS) entry which is preliminary data.</text>
</comment>
<dbReference type="PANTHER" id="PTHR13370:SF3">
    <property type="entry name" value="TRNA (GUANINE(10)-N2)-METHYLTRANSFERASE HOMOLOG"/>
    <property type="match status" value="1"/>
</dbReference>
<accession>A0ABX3VTD3</accession>
<keyword evidence="7" id="KW-1185">Reference proteome</keyword>
<organism evidence="6 7">
    <name type="scientific">Mycobacterium paraense</name>
    <dbReference type="NCBI Taxonomy" id="767916"/>
    <lineage>
        <taxon>Bacteria</taxon>
        <taxon>Bacillati</taxon>
        <taxon>Actinomycetota</taxon>
        <taxon>Actinomycetes</taxon>
        <taxon>Mycobacteriales</taxon>
        <taxon>Mycobacteriaceae</taxon>
        <taxon>Mycobacterium</taxon>
        <taxon>Mycobacterium simiae complex</taxon>
    </lineage>
</organism>
<dbReference type="InterPro" id="IPR002941">
    <property type="entry name" value="DNA_methylase_N4/N6"/>
</dbReference>
<feature type="domain" description="DNA methylase N-4/N-6" evidence="5">
    <location>
        <begin position="353"/>
        <end position="399"/>
    </location>
</feature>
<dbReference type="InterPro" id="IPR036086">
    <property type="entry name" value="ParB/Sulfiredoxin_sf"/>
</dbReference>
<evidence type="ECO:0000256" key="4">
    <source>
        <dbReference type="RuleBase" id="RU362026"/>
    </source>
</evidence>
<dbReference type="InterPro" id="IPR001091">
    <property type="entry name" value="RM_Methyltransferase"/>
</dbReference>
<evidence type="ECO:0000256" key="3">
    <source>
        <dbReference type="ARBA" id="ARBA00022679"/>
    </source>
</evidence>
<evidence type="ECO:0000259" key="5">
    <source>
        <dbReference type="Pfam" id="PF01555"/>
    </source>
</evidence>
<evidence type="ECO:0000256" key="2">
    <source>
        <dbReference type="ARBA" id="ARBA00022603"/>
    </source>
</evidence>
<evidence type="ECO:0000313" key="7">
    <source>
        <dbReference type="Proteomes" id="UP000193801"/>
    </source>
</evidence>
<dbReference type="Pfam" id="PF01555">
    <property type="entry name" value="N6_N4_Mtase"/>
    <property type="match status" value="1"/>
</dbReference>
<comment type="similarity">
    <text evidence="1 4">Belongs to the N(4)/N(6)-methyltransferase family.</text>
</comment>
<reference evidence="6 7" key="1">
    <citation type="journal article" date="2015" name="Emerg. Microbes Infect.">
        <title>Characterization of 17 strains belonging to the Mycobacterium simiae complex and description of Mycobacterium paraense sp. nov.</title>
        <authorList>
            <person name="Fusco da Costa A.R."/>
            <person name="Fedrizzi T."/>
            <person name="Lopes M.L."/>
            <person name="Pecorari M."/>
            <person name="Oliveira da Costa W.L."/>
            <person name="Giacobazzi E."/>
            <person name="da Costa Bahia J.R."/>
            <person name="De Sanctis V."/>
            <person name="Batista Lima K.V."/>
            <person name="Bertorelli R."/>
            <person name="Grottola A."/>
            <person name="Fabio A."/>
            <person name="Mariottini A."/>
            <person name="Ferretti P."/>
            <person name="Di Leva F."/>
            <person name="Fregni Serpini G."/>
            <person name="Tagliazucchi S."/>
            <person name="Rumpianesi F."/>
            <person name="Jousson O."/>
            <person name="Segata N."/>
            <person name="Tortoli E."/>
        </authorList>
    </citation>
    <scope>NUCLEOTIDE SEQUENCE [LARGE SCALE GENOMIC DNA]</scope>
    <source>
        <strain evidence="6 7">FI-07156</strain>
    </source>
</reference>
<dbReference type="SUPFAM" id="SSF110849">
    <property type="entry name" value="ParB/Sulfiredoxin"/>
    <property type="match status" value="1"/>
</dbReference>
<dbReference type="PANTHER" id="PTHR13370">
    <property type="entry name" value="RNA METHYLASE-RELATED"/>
    <property type="match status" value="1"/>
</dbReference>
<dbReference type="CDD" id="cd16387">
    <property type="entry name" value="ParB_N_Srx"/>
    <property type="match status" value="1"/>
</dbReference>
<dbReference type="RefSeq" id="WP_206601623.1">
    <property type="nucleotide sequence ID" value="NZ_LQPK01000005.1"/>
</dbReference>
<dbReference type="Gene3D" id="3.40.50.150">
    <property type="entry name" value="Vaccinia Virus protein VP39"/>
    <property type="match status" value="2"/>
</dbReference>
<dbReference type="InterPro" id="IPR029063">
    <property type="entry name" value="SAM-dependent_MTases_sf"/>
</dbReference>
<keyword evidence="3" id="KW-0808">Transferase</keyword>
<evidence type="ECO:0000256" key="1">
    <source>
        <dbReference type="ARBA" id="ARBA00006594"/>
    </source>
</evidence>
<name>A0ABX3VTD3_9MYCO</name>
<dbReference type="PROSITE" id="PS00092">
    <property type="entry name" value="N6_MTASE"/>
    <property type="match status" value="1"/>
</dbReference>
<evidence type="ECO:0000313" key="6">
    <source>
        <dbReference type="EMBL" id="ORW33271.1"/>
    </source>
</evidence>
<dbReference type="Proteomes" id="UP000193801">
    <property type="component" value="Unassembled WGS sequence"/>
</dbReference>
<dbReference type="CDD" id="cd02440">
    <property type="entry name" value="AdoMet_MTases"/>
    <property type="match status" value="1"/>
</dbReference>
<keyword evidence="2" id="KW-0489">Methyltransferase</keyword>
<dbReference type="PRINTS" id="PR00508">
    <property type="entry name" value="S21N4MTFRASE"/>
</dbReference>
<dbReference type="EC" id="2.1.1.-" evidence="4"/>